<dbReference type="STRING" id="497964.CfE428DRAFT_3313"/>
<dbReference type="CDD" id="cd02440">
    <property type="entry name" value="AdoMet_MTases"/>
    <property type="match status" value="1"/>
</dbReference>
<evidence type="ECO:0000313" key="1">
    <source>
        <dbReference type="EMBL" id="EDY19136.1"/>
    </source>
</evidence>
<dbReference type="PANTHER" id="PTHR44068:SF11">
    <property type="entry name" value="GERANYL DIPHOSPHATE 2-C-METHYLTRANSFERASE"/>
    <property type="match status" value="1"/>
</dbReference>
<dbReference type="EMBL" id="ABVL01000009">
    <property type="protein sequence ID" value="EDY19136.1"/>
    <property type="molecule type" value="Genomic_DNA"/>
</dbReference>
<dbReference type="GO" id="GO:0008168">
    <property type="term" value="F:methyltransferase activity"/>
    <property type="evidence" value="ECO:0007669"/>
    <property type="project" value="UniProtKB-KW"/>
</dbReference>
<keyword evidence="2" id="KW-1185">Reference proteome</keyword>
<keyword evidence="1" id="KW-0808">Transferase</keyword>
<proteinExistence type="predicted"/>
<dbReference type="InterPro" id="IPR029063">
    <property type="entry name" value="SAM-dependent_MTases_sf"/>
</dbReference>
<protein>
    <submittedName>
        <fullName evidence="1">Methyltransferase type 11</fullName>
    </submittedName>
</protein>
<dbReference type="SUPFAM" id="SSF53335">
    <property type="entry name" value="S-adenosyl-L-methionine-dependent methyltransferases"/>
    <property type="match status" value="1"/>
</dbReference>
<accession>B4D325</accession>
<dbReference type="InterPro" id="IPR050447">
    <property type="entry name" value="Erg6_SMT_methyltransf"/>
</dbReference>
<dbReference type="Proteomes" id="UP000005824">
    <property type="component" value="Unassembled WGS sequence"/>
</dbReference>
<reference evidence="1 2" key="1">
    <citation type="journal article" date="2011" name="J. Bacteriol.">
        <title>Genome sequence of Chthoniobacter flavus Ellin428, an aerobic heterotrophic soil bacterium.</title>
        <authorList>
            <person name="Kant R."/>
            <person name="van Passel M.W."/>
            <person name="Palva A."/>
            <person name="Lucas S."/>
            <person name="Lapidus A."/>
            <person name="Glavina Del Rio T."/>
            <person name="Dalin E."/>
            <person name="Tice H."/>
            <person name="Bruce D."/>
            <person name="Goodwin L."/>
            <person name="Pitluck S."/>
            <person name="Larimer F.W."/>
            <person name="Land M.L."/>
            <person name="Hauser L."/>
            <person name="Sangwan P."/>
            <person name="de Vos W.M."/>
            <person name="Janssen P.H."/>
            <person name="Smidt H."/>
        </authorList>
    </citation>
    <scope>NUCLEOTIDE SEQUENCE [LARGE SCALE GENOMIC DNA]</scope>
    <source>
        <strain evidence="1 2">Ellin428</strain>
    </source>
</reference>
<gene>
    <name evidence="1" type="ORF">CfE428DRAFT_3313</name>
</gene>
<dbReference type="Pfam" id="PF02353">
    <property type="entry name" value="CMAS"/>
    <property type="match status" value="1"/>
</dbReference>
<dbReference type="Gene3D" id="3.40.50.150">
    <property type="entry name" value="Vaccinia Virus protein VP39"/>
    <property type="match status" value="1"/>
</dbReference>
<dbReference type="RefSeq" id="WP_006980638.1">
    <property type="nucleotide sequence ID" value="NZ_ABVL01000009.1"/>
</dbReference>
<sequence>MISSRKEIRGVDIASHYDELDRFYRDIWGEHVHHGLWLRGDESRPQALRQLAEMVAREAGVTRDTRVIDIGCGYGATSQLIADEFGAEVTGITISEAQHAIAEARAAAAREAAGATSNGSKTNPRYVCGDWLTNTLPADSFDAGIAIESSEHMDKQGFFAQARRVLRPGGRLVVNSWLSREKPTANQVRWLIEPIAREGRMPHLGTESDYRRWAADAGFTVTKFQDVTRQIARTWPMIVRTFVWNLLRKPAYLRFVLDPRSKNAVFGLTIVRLWIAFRTGAMRYGVFTLTKD</sequence>
<name>B4D325_9BACT</name>
<dbReference type="InParanoid" id="B4D325"/>
<dbReference type="AlphaFoldDB" id="B4D325"/>
<dbReference type="PANTHER" id="PTHR44068">
    <property type="entry name" value="ZGC:194242"/>
    <property type="match status" value="1"/>
</dbReference>
<evidence type="ECO:0000313" key="2">
    <source>
        <dbReference type="Proteomes" id="UP000005824"/>
    </source>
</evidence>
<comment type="caution">
    <text evidence="1">The sequence shown here is derived from an EMBL/GenBank/DDBJ whole genome shotgun (WGS) entry which is preliminary data.</text>
</comment>
<organism evidence="1 2">
    <name type="scientific">Chthoniobacter flavus Ellin428</name>
    <dbReference type="NCBI Taxonomy" id="497964"/>
    <lineage>
        <taxon>Bacteria</taxon>
        <taxon>Pseudomonadati</taxon>
        <taxon>Verrucomicrobiota</taxon>
        <taxon>Spartobacteria</taxon>
        <taxon>Chthoniobacterales</taxon>
        <taxon>Chthoniobacteraceae</taxon>
        <taxon>Chthoniobacter</taxon>
    </lineage>
</organism>
<dbReference type="GO" id="GO:0032259">
    <property type="term" value="P:methylation"/>
    <property type="evidence" value="ECO:0007669"/>
    <property type="project" value="UniProtKB-KW"/>
</dbReference>
<dbReference type="eggNOG" id="COG2230">
    <property type="taxonomic scope" value="Bacteria"/>
</dbReference>
<keyword evidence="1" id="KW-0489">Methyltransferase</keyword>